<dbReference type="InterPro" id="IPR013320">
    <property type="entry name" value="ConA-like_dom_sf"/>
</dbReference>
<feature type="compositionally biased region" description="Acidic residues" evidence="15">
    <location>
        <begin position="1"/>
        <end position="14"/>
    </location>
</feature>
<keyword evidence="2" id="KW-1003">Cell membrane</keyword>
<feature type="domain" description="EGF-like" evidence="18">
    <location>
        <begin position="4077"/>
        <end position="4115"/>
    </location>
</feature>
<feature type="domain" description="Cadherin" evidence="19">
    <location>
        <begin position="1263"/>
        <end position="1367"/>
    </location>
</feature>
<dbReference type="FunFam" id="2.60.40.60:FF:000066">
    <property type="entry name" value="FAT atypical cadherin 1"/>
    <property type="match status" value="1"/>
</dbReference>
<evidence type="ECO:0000256" key="13">
    <source>
        <dbReference type="PROSITE-ProRule" id="PRU00043"/>
    </source>
</evidence>
<organism evidence="21">
    <name type="scientific">Thrips palmi</name>
    <name type="common">Melon thrips</name>
    <dbReference type="NCBI Taxonomy" id="161013"/>
    <lineage>
        <taxon>Eukaryota</taxon>
        <taxon>Metazoa</taxon>
        <taxon>Ecdysozoa</taxon>
        <taxon>Arthropoda</taxon>
        <taxon>Hexapoda</taxon>
        <taxon>Insecta</taxon>
        <taxon>Pterygota</taxon>
        <taxon>Neoptera</taxon>
        <taxon>Paraneoptera</taxon>
        <taxon>Thysanoptera</taxon>
        <taxon>Terebrantia</taxon>
        <taxon>Thripoidea</taxon>
        <taxon>Thripidae</taxon>
        <taxon>Thrips</taxon>
    </lineage>
</organism>
<evidence type="ECO:0000256" key="8">
    <source>
        <dbReference type="ARBA" id="ARBA00022889"/>
    </source>
</evidence>
<feature type="domain" description="Cadherin" evidence="19">
    <location>
        <begin position="2659"/>
        <end position="2760"/>
    </location>
</feature>
<dbReference type="InterPro" id="IPR002126">
    <property type="entry name" value="Cadherin-like_dom"/>
</dbReference>
<dbReference type="FunFam" id="2.60.40.60:FF:000080">
    <property type="entry name" value="FAT atypical cadherin 1"/>
    <property type="match status" value="1"/>
</dbReference>
<dbReference type="SMART" id="SM00112">
    <property type="entry name" value="CA"/>
    <property type="match status" value="33"/>
</dbReference>
<dbReference type="Gene3D" id="2.60.120.200">
    <property type="match status" value="1"/>
</dbReference>
<dbReference type="InParanoid" id="A0A6P8ZBA5"/>
<dbReference type="FunFam" id="2.60.40.60:FF:000039">
    <property type="entry name" value="FAT atypical cadherin 3"/>
    <property type="match status" value="1"/>
</dbReference>
<dbReference type="InterPro" id="IPR001881">
    <property type="entry name" value="EGF-like_Ca-bd_dom"/>
</dbReference>
<dbReference type="InterPro" id="IPR000742">
    <property type="entry name" value="EGF"/>
</dbReference>
<dbReference type="GO" id="GO:0048589">
    <property type="term" value="P:developmental growth"/>
    <property type="evidence" value="ECO:0007669"/>
    <property type="project" value="UniProtKB-ARBA"/>
</dbReference>
<feature type="domain" description="Cadherin" evidence="19">
    <location>
        <begin position="2552"/>
        <end position="2658"/>
    </location>
</feature>
<evidence type="ECO:0000313" key="20">
    <source>
        <dbReference type="Proteomes" id="UP000515158"/>
    </source>
</evidence>
<feature type="compositionally biased region" description="Low complexity" evidence="15">
    <location>
        <begin position="191"/>
        <end position="200"/>
    </location>
</feature>
<dbReference type="PROSITE" id="PS00232">
    <property type="entry name" value="CADHERIN_1"/>
    <property type="match status" value="16"/>
</dbReference>
<feature type="domain" description="Cadherin" evidence="19">
    <location>
        <begin position="791"/>
        <end position="885"/>
    </location>
</feature>
<feature type="region of interest" description="Disordered" evidence="15">
    <location>
        <begin position="4739"/>
        <end position="4760"/>
    </location>
</feature>
<dbReference type="GO" id="GO:0007156">
    <property type="term" value="P:homophilic cell adhesion via plasma membrane adhesion molecules"/>
    <property type="evidence" value="ECO:0007669"/>
    <property type="project" value="InterPro"/>
</dbReference>
<evidence type="ECO:0000259" key="19">
    <source>
        <dbReference type="PROSITE" id="PS50268"/>
    </source>
</evidence>
<dbReference type="PROSITE" id="PS50025">
    <property type="entry name" value="LAM_G_DOMAIN"/>
    <property type="match status" value="1"/>
</dbReference>
<keyword evidence="20" id="KW-1185">Reference proteome</keyword>
<feature type="domain" description="Cadherin" evidence="19">
    <location>
        <begin position="2341"/>
        <end position="2441"/>
    </location>
</feature>
<dbReference type="GeneID" id="117647304"/>
<keyword evidence="11 14" id="KW-1015">Disulfide bond</keyword>
<sequence length="4805" mass="525929">MTEDTDAAIEEDVSTESMGGEEASRTEDPFWGQAEGQAEAQASTERGVLPDSEEAVSESEDTDEDDEDDEEDGLEDDDEEEALQENGGVVAPVVARTTTTVASTTSTATSTEATTTPTSTTTTAAATTTTSSTSTTAATTTSTTSTTTPRQETTTKTTVSTTTAGPVTSTAKTLWKTHGKKVVVVPPPTASRPMAAAPAPGMRSDEPRGRYQPPPFRFTKDVYTVTVPENSPGRTLLTPAERVGIPLAAPTPPTSASVATPEVRFRIVSGDRDRFFKAEERVVGDFCFLQLRTRAGNTDVLNRERRDKYTLVVRANGHYVGNVSEEDAGRALEANTTVQVRVLDVNDLTPLFYPTEYDVKVAEDTPPNHSVAKVAAEDADLGPNGEVYYSLKDWAAEQWSVHPSTGVVSLTRPLLLSEQTTHELTVVARDRGVHAHAASQASQARVRVRVERVNLHAPEIHVRPLPEIIEHAHGDIYAIVRVTDRDRGLHGQIRDLEIVEGDPDGHFRVVATGNPGEYNIAVLHLLDREAAPSGYNLTLRASDRGTPMHSTYRTVAVRLADLNDNPPVFDRQVYDVEVSEIAPVNTPITRIKVTDADSGKNAQVHLEIVGGNEDGAFWLNPDSGMLYTAKALDAETKKSYALTVSALDQGNAGARKQSSARIEVTVLDTNDNDPVFDTPEQTVFVNENEPPGLQVARVMARDKDSGENAYISYLIANLAPVPFEVDHFTGWVRTTQVLNYEVMRREYVLRIRASDWGQPYRRQTETTLRVHIRDVNDNRPQFERVDCVGHVPRHLAIGADLLTLSAIDFDEGSVISYRIEGGSEDGCFSLDAATGLLQVTCDLADVRAARRELNVTASDGTHFSDVLRLQVNLVNAKRDATGPAVGPPKGFFDCRETGVARRLTEVLAAAERNNAPHAGDQDDFPLVPPRYGSNVHAPEFVDLPLEVRVNESLPLGSVVVRVRARDRDLGYNGKLVYGVASGDTDSLFKMDLDSGELRLVGYLDREKEGEYLLNVSAYDMGTPSKSTHRVLPITVLDVNDNAPRFEKALASFRVTEDAQNGTVIFRLNATDPDAGDNGRVVYSMETETPDLAVDARGVLSVTAPLDRERQDVYEVLVVARDFGDPPQSATAQVRVTVDDINDNPPRFALPELSVRVLEDVPAGSVIAVVQATDPDLALGGEVRYSLKHPDEDDTLDALQGAFFRIDALTGTVRTLRELDYEERQVHVLTVRASDRGSPPLWSEATLTVHLIDVNENAHAPLFADLVETAAVKEDAPPGTVVTAVKASDADAPGDDSRVTYSIRGGDGQGYFSVDEKGNIRTLVPLDAESRIHYWLTVVASDHGVVPLSSRLEMYIGVEDVNDNAPLTLQAAYRGEVAENSPAGKWVAEVRAKDRDITPGRLSYKITGGNPENFFAINADTGVVTTTERRLDRENQPEHNLEVTVTDHGLPPLSSTARLFITVLDVNDNAPEFEQTFYHVTVPESSRMDTALFQNAEGEADVSADVNLENGSWESFDVASLSGESLLRVLAYDQDVGPNGQVEYSIKSGRGKGKFRIHPYTGTVYSQKGLVGGSEYDLLIRAMDQGTPQRSATTRVTVQVSAVSTSSSHPPQIKTVDQQVQITESDKAKYLVALIQASDEDGDKLWFDIVDGDKRNEFYIGRDQGNVLLAKQLDYETQNFYNLTISVSDMVHTVYTQLYITVLDTNEHRPEFSESEYRVEVAESAEIGTSLLELHASDLDGTDRVFYSLHTARSQASLELFRVDSLTGVLSLAAHLDCETMDEHVLTVMVKDQGTPSKRNYARVLVVVHDFNDHAPEFSSQIIQGRVYESAAPGSAVMQVLATDQDRGKNAEITYSIASGNVGNMFSIEPSLGHLTVARELDINHYPEFTLTVKATDKGVPPLSATVPVHIMVTMADNAPPRFTKDQLLAEVYENLPPGTYVKHVEIRSTSSCTLEIVDGDSDGVFLMNPSTGVISTKLPLDYEHTIFYNLTIEATNMAGTKARSHVIVHVLDMNDNSPRFIQNLYHGTLPENAPVGSLVLTNTSTPLVIKATDKDSDLNALLHYDIVENMPRKYFHIDSSTGAIRTVNLLDFETMPVFQFHVRVSDRGKPKLTSEVFAEVLINVSDVNDCPPQFSQTEYNATLLLPTYANVVVLQVNATDRDSGSPSSLTYELENNIDGTFLLDSKSGMLSIVDPSKIQQKGSFKMNVKVTDGKFTTTAPLNVVVQKSENSGLVFQKSVYLANIVENSTKITTVTVVNLLGSALNEHIQFRILNPTDLFVIGETSGAIRTTGVRFDREQQEHHSLIVEARSRDFGDGQPRVAHVTVNVTIIDVNDNCPIFVNLPYYAVASVDSQRGEVITKVQAVDLDSGENGEVRYELKKGHGDLFKVARKSGEISLKQNLEGHNQEYQLLIAAYDGGVSPCSKDVFVHVKVIDRSMPVFGKQFYTVSVPENIELFSPLDLSISAESALGRKLIYSIVNGNDFEEFAVDFNSAGSNDNGACVLYVIDELDFEHKQSYELTVRAVDSVSGVSSDVLVNVQVEDVNDCPPEFINDSYTVAVSEAATFGSPLLKVTARDNDTGINAVVRYSMLQDSGNATKYFHIDSEDGSVYLKQALDRERQDSHHFTVIANDSGIPSLSTTAHVWVSVLDMNDNPPKFELPSYSCVLSEDAARGQFVTMVTASDADTVDQGHLTYSIVGGNDLQTFSIQPNSGIIKLINLHQLPFHTAHSLNVSVTDGVYTSFTRVHIEMQPANHHDPVFSRHLYEATVVENRAPGSRVIILKATDADHGAYGHVSYAITSPLFSEIFSIHKNSGEITTRMKLDREKRRMYELPVSAADHGGRIGHTIVRVRVIDENDNTPYFLQREYKASVMSNLTINSGFLKVKSFDKDEDINSQVEYSIYEKESPGVKDLFGVNRQTGGIYLLKSAVPYENQVFQFFVRAQDRGKPSRHSDAPVEVYIMSSGDSPPIFQRKDEKYFLSEKSSIGTVIARLKTMTNMSVSYRIVSGQEDNALFAVDEAGTLTLQQPLDREAADHHHIAVLAETHTSPSLVALAEITLKVLDENDNAPQFHSNSYAAVISENVDEKTSIIKVTAEDADQGSNGEVRYSLELEDDSLVNTFAIDPHSGWITTLLHLDREAQQHYKLTVVASDNGHPKHSTRSIVHIQVQDYNDNPPAFSNSLYKAAVNEDALPGTVIMQLATSDADSVKMPVDLYIVSGDPASQLSVRPTGEVYVVRALDRETVPHYNLQIVATDGKFVTSSNVSIEILDANDNPPYCLRHRYRSVVSEEVDTGTFLLSIRASDVDEGSSENLRFYLTGAGAEHFTLDKAGGHLRTAHNLDRETQSKYLLTAHVQDRDGTGTTQGWECSSLVEIVIADVNDNAPQFTLPSYTASLSEDAQIGTLVAKLHANDNDTGINRKVRYAIIEAEPTSSPQFKITSDSGIVTLAKSLDRELVDRYNLTIEASDQGTPQLRNRTHLFVNVLDVNDNPPEFVSKVYHALVPELSPVDTTVVKVMATSKDIGVNAEISYSIVSGNSHKKFAIDSKTGVLSIREPLDYEICKSYFLTIEAVDGGDPPLSNQATINISVSDGNDNAPIFNRPSYAARIREDSHTGGKILQVTASDFDSDANGKIIYRIRNGDNLKQFSVDSATGYISVVKPLDREVLSSYVLEVEAVDGGIPPLSSVALVNVEISDVNDNAPIFSEQNYTAVVQEDKPLGYAVCHLKVTDADTFPNTEPFVFEIIAGNDAGMFRIEQDGVIRTAARFNHKNKDSYVLQVRVFDYGLPPLSSDTWVFIKVVEESQYPPIVTPLEIWINSFQDNFVGGEVGRVHATDQDVYDQLAYKLVPMVTPQPAAAASQPALFSVSGNGSILASPQLDVGQYKLNVSVTDGKFISYATIKVWVELVSDEMLKDSLSISFRGIKAQDFLQNHRKGFIRALHKILSVKVKDIILVSAQDAQFSSIGRMKRDSANLLMILFVVRSPNGIGYVKVDSLRNIVSSHIEDLELATGLVVDQVAQRHCTDAYCAFGTCEDRVSLNGTSVAVVSTQLSSFVSPHHQLEVVCHCSQGYSGEHCDIAVNKCASNPCPENMMCVPDSSSSGFACQCPEGIAGPVCQENETNCQNVCYNPRSPMSMTGRSYAFYAITRPWLERELNATLRLRTLHPSGNLLYIAGKIDYAILEVVGGIVQFRFELGSGEGIVRVTSVAVNDGHWHEISLERMGNRAQLTVDGTHVAQGVSPASADILNSPQHYLYFGSEVQPHGTVKGFETSSRGFTGCLDAVQLWGTPLPLHSASANSYAALKRLANVQFTCGPLSSPGACGLHPCLNGGSCRDDPSNPEGFTCLCAEQFMGSRCEKDTAPCLSSPCLFGGRCIPLPSGSYKCECEEGLGGKRCEYGRYCSPNPCSNSVPCEEGDNGPLCKCLLGYTGELCAQDIDECASSPCLNGGTCVNQPGAFYCLCPINMTGIDCNTAVVHTSITSSIYNVTRDEIIGIGVVVLVIISFVLGCIIYRKCRINRRNNNRGSHINNGTNKDNMVLNSTRVTNADFKRSSKLSNLEVSQREPLTCPARPASFTPSTHHEQYIAATLNNLDTLRSYGSAGDELENVPPDYLRNLNRQSPLNVVGVPNAQLPLSDMSKLNNGGKAADDCCRSPGYHWDISDWSRSSQPPLPNITEVPGSEVPDSSSFHSDESNEGRPIMNLSLPTVGESINGIRDMETLNEEESVDEAEVDAHSYLLHPNHYLPNNPLPESDDDDVAPYGFHSQHHQRRSLLRSQSDLSTNLCDIDDSEIECSDIHHPWGKVTQTSV</sequence>
<feature type="domain" description="Cadherin" evidence="19">
    <location>
        <begin position="3704"/>
        <end position="3808"/>
    </location>
</feature>
<dbReference type="CDD" id="cd11304">
    <property type="entry name" value="Cadherin_repeat"/>
    <property type="match status" value="34"/>
</dbReference>
<feature type="domain" description="Cadherin" evidence="19">
    <location>
        <begin position="2135"/>
        <end position="2235"/>
    </location>
</feature>
<feature type="domain" description="Cadherin" evidence="19">
    <location>
        <begin position="3819"/>
        <end position="3919"/>
    </location>
</feature>
<feature type="region of interest" description="Disordered" evidence="15">
    <location>
        <begin position="4664"/>
        <end position="4701"/>
    </location>
</feature>
<feature type="domain" description="Cadherin" evidence="19">
    <location>
        <begin position="2442"/>
        <end position="2551"/>
    </location>
</feature>
<dbReference type="KEGG" id="tpal:117647304"/>
<keyword evidence="8" id="KW-0130">Cell adhesion</keyword>
<dbReference type="GO" id="GO:0008104">
    <property type="term" value="P:intracellular protein localization"/>
    <property type="evidence" value="ECO:0007669"/>
    <property type="project" value="UniProtKB-ARBA"/>
</dbReference>
<dbReference type="OrthoDB" id="6252479at2759"/>
<dbReference type="FunFam" id="2.60.40.60:FF:000041">
    <property type="entry name" value="FAT atypical cadherin 1"/>
    <property type="match status" value="1"/>
</dbReference>
<comment type="subcellular location">
    <subcellularLocation>
        <location evidence="1">Cell membrane</location>
        <topology evidence="1">Single-pass type I membrane protein</topology>
    </subcellularLocation>
</comment>
<dbReference type="InterPro" id="IPR000152">
    <property type="entry name" value="EGF-type_Asp/Asn_hydroxyl_site"/>
</dbReference>
<protein>
    <submittedName>
        <fullName evidence="21">Fat-like cadherin-related tumor suppressor homolog</fullName>
    </submittedName>
</protein>
<feature type="domain" description="EGF-like" evidence="18">
    <location>
        <begin position="4395"/>
        <end position="4431"/>
    </location>
</feature>
<reference evidence="21" key="1">
    <citation type="submission" date="2025-08" db="UniProtKB">
        <authorList>
            <consortium name="RefSeq"/>
        </authorList>
    </citation>
    <scope>IDENTIFICATION</scope>
    <source>
        <tissue evidence="21">Total insect</tissue>
    </source>
</reference>
<feature type="domain" description="Cadherin" evidence="19">
    <location>
        <begin position="1148"/>
        <end position="1262"/>
    </location>
</feature>
<dbReference type="GO" id="GO:0007010">
    <property type="term" value="P:cytoskeleton organization"/>
    <property type="evidence" value="ECO:0007669"/>
    <property type="project" value="UniProtKB-ARBA"/>
</dbReference>
<feature type="transmembrane region" description="Helical" evidence="16">
    <location>
        <begin position="4489"/>
        <end position="4509"/>
    </location>
</feature>
<feature type="domain" description="Cadherin" evidence="19">
    <location>
        <begin position="3072"/>
        <end position="3178"/>
    </location>
</feature>
<accession>A0A6P8ZBA5</accession>
<dbReference type="SMART" id="SM00181">
    <property type="entry name" value="EGF"/>
    <property type="match status" value="6"/>
</dbReference>
<dbReference type="GO" id="GO:0048513">
    <property type="term" value="P:animal organ development"/>
    <property type="evidence" value="ECO:0007669"/>
    <property type="project" value="UniProtKB-ARBA"/>
</dbReference>
<dbReference type="FunFam" id="2.60.40.60:FF:000064">
    <property type="entry name" value="FAT atypical cadherin 1"/>
    <property type="match status" value="1"/>
</dbReference>
<keyword evidence="9 16" id="KW-1133">Transmembrane helix</keyword>
<dbReference type="FunFam" id="2.60.40.60:FF:000026">
    <property type="entry name" value="FAT atypical cadherin 1"/>
    <property type="match status" value="2"/>
</dbReference>
<dbReference type="GO" id="GO:0030855">
    <property type="term" value="P:epithelial cell differentiation"/>
    <property type="evidence" value="ECO:0007669"/>
    <property type="project" value="UniProtKB-ARBA"/>
</dbReference>
<dbReference type="CDD" id="cd00110">
    <property type="entry name" value="LamG"/>
    <property type="match status" value="1"/>
</dbReference>
<evidence type="ECO:0000256" key="5">
    <source>
        <dbReference type="ARBA" id="ARBA00022729"/>
    </source>
</evidence>
<feature type="domain" description="EGF-like" evidence="18">
    <location>
        <begin position="4316"/>
        <end position="4355"/>
    </location>
</feature>
<keyword evidence="10 16" id="KW-0472">Membrane</keyword>
<feature type="disulfide bond" evidence="14">
    <location>
        <begin position="4105"/>
        <end position="4114"/>
    </location>
</feature>
<evidence type="ECO:0000256" key="6">
    <source>
        <dbReference type="ARBA" id="ARBA00022737"/>
    </source>
</evidence>
<name>A0A6P8ZBA5_THRPL</name>
<dbReference type="PROSITE" id="PS50026">
    <property type="entry name" value="EGF_3"/>
    <property type="match status" value="5"/>
</dbReference>
<dbReference type="InterPro" id="IPR015919">
    <property type="entry name" value="Cadherin-like_sf"/>
</dbReference>
<feature type="domain" description="Cadherin" evidence="19">
    <location>
        <begin position="1473"/>
        <end position="1612"/>
    </location>
</feature>
<evidence type="ECO:0000256" key="4">
    <source>
        <dbReference type="ARBA" id="ARBA00022692"/>
    </source>
</evidence>
<feature type="domain" description="Cadherin" evidence="19">
    <location>
        <begin position="570"/>
        <end position="676"/>
    </location>
</feature>
<dbReference type="FunFam" id="2.60.40.60:FF:000116">
    <property type="entry name" value="Dachsous cadherin-related 2"/>
    <property type="match status" value="1"/>
</dbReference>
<feature type="domain" description="Laminin G" evidence="17">
    <location>
        <begin position="4129"/>
        <end position="4311"/>
    </location>
</feature>
<feature type="domain" description="Cadherin" evidence="19">
    <location>
        <begin position="3279"/>
        <end position="3386"/>
    </location>
</feature>
<dbReference type="GO" id="GO:0007163">
    <property type="term" value="P:establishment or maintenance of cell polarity"/>
    <property type="evidence" value="ECO:0007669"/>
    <property type="project" value="UniProtKB-ARBA"/>
</dbReference>
<dbReference type="SUPFAM" id="SSF49899">
    <property type="entry name" value="Concanavalin A-like lectins/glucanases"/>
    <property type="match status" value="1"/>
</dbReference>
<dbReference type="SUPFAM" id="SSF57196">
    <property type="entry name" value="EGF/Laminin"/>
    <property type="match status" value="5"/>
</dbReference>
<dbReference type="GO" id="GO:0001736">
    <property type="term" value="P:establishment of planar polarity"/>
    <property type="evidence" value="ECO:0007669"/>
    <property type="project" value="UniProtKB-ARBA"/>
</dbReference>
<dbReference type="SMART" id="SM00179">
    <property type="entry name" value="EGF_CA"/>
    <property type="match status" value="4"/>
</dbReference>
<evidence type="ECO:0000256" key="15">
    <source>
        <dbReference type="SAM" id="MobiDB-lite"/>
    </source>
</evidence>
<dbReference type="FunFam" id="2.60.40.60:FF:000024">
    <property type="entry name" value="FAT atypical cadherin 3"/>
    <property type="match status" value="3"/>
</dbReference>
<keyword evidence="6" id="KW-0677">Repeat</keyword>
<feature type="domain" description="Cadherin" evidence="19">
    <location>
        <begin position="1613"/>
        <end position="1711"/>
    </location>
</feature>
<feature type="compositionally biased region" description="Acidic residues" evidence="15">
    <location>
        <begin position="51"/>
        <end position="83"/>
    </location>
</feature>
<keyword evidence="5" id="KW-0732">Signal</keyword>
<dbReference type="FunFam" id="2.60.40.60:FF:000032">
    <property type="entry name" value="FAT atypical cadherin 1"/>
    <property type="match status" value="1"/>
</dbReference>
<feature type="domain" description="Cadherin" evidence="19">
    <location>
        <begin position="2998"/>
        <end position="3071"/>
    </location>
</feature>
<feature type="domain" description="Cadherin" evidence="19">
    <location>
        <begin position="2864"/>
        <end position="2971"/>
    </location>
</feature>
<dbReference type="FunFam" id="2.60.40.60:FF:000397">
    <property type="entry name" value="Fat-like cadherin-related tumor suppressor homolog"/>
    <property type="match status" value="1"/>
</dbReference>
<feature type="disulfide bond" evidence="14">
    <location>
        <begin position="4086"/>
        <end position="4103"/>
    </location>
</feature>
<feature type="domain" description="Cadherin" evidence="19">
    <location>
        <begin position="476"/>
        <end position="569"/>
    </location>
</feature>
<dbReference type="PROSITE" id="PS50268">
    <property type="entry name" value="CADHERIN_2"/>
    <property type="match status" value="34"/>
</dbReference>
<dbReference type="PANTHER" id="PTHR24026">
    <property type="entry name" value="FAT ATYPICAL CADHERIN-RELATED"/>
    <property type="match status" value="1"/>
</dbReference>
<dbReference type="FunFam" id="2.60.40.60:FF:000021">
    <property type="entry name" value="FAT atypical cadherin 1"/>
    <property type="match status" value="2"/>
</dbReference>
<dbReference type="CTD" id="40191"/>
<evidence type="ECO:0000259" key="17">
    <source>
        <dbReference type="PROSITE" id="PS50025"/>
    </source>
</evidence>
<dbReference type="InterPro" id="IPR018097">
    <property type="entry name" value="EGF_Ca-bd_CS"/>
</dbReference>
<dbReference type="FunFam" id="2.60.40.60:FF:000051">
    <property type="entry name" value="FAT atypical cadherin 1"/>
    <property type="match status" value="1"/>
</dbReference>
<evidence type="ECO:0000256" key="3">
    <source>
        <dbReference type="ARBA" id="ARBA00022536"/>
    </source>
</evidence>
<dbReference type="Proteomes" id="UP000515158">
    <property type="component" value="Unplaced"/>
</dbReference>
<evidence type="ECO:0000256" key="12">
    <source>
        <dbReference type="ARBA" id="ARBA00023180"/>
    </source>
</evidence>
<evidence type="ECO:0000256" key="10">
    <source>
        <dbReference type="ARBA" id="ARBA00023136"/>
    </source>
</evidence>
<feature type="domain" description="Cadherin" evidence="19">
    <location>
        <begin position="1712"/>
        <end position="1817"/>
    </location>
</feature>
<dbReference type="FunFam" id="2.60.40.60:FF:000005">
    <property type="entry name" value="Protocadherin 9"/>
    <property type="match status" value="1"/>
</dbReference>
<dbReference type="FunFam" id="2.60.40.60:FF:000013">
    <property type="entry name" value="Cadherin EGF LAG seven-pass G-type receptor"/>
    <property type="match status" value="3"/>
</dbReference>
<feature type="compositionally biased region" description="Low complexity" evidence="15">
    <location>
        <begin position="95"/>
        <end position="173"/>
    </location>
</feature>
<evidence type="ECO:0000259" key="18">
    <source>
        <dbReference type="PROSITE" id="PS50026"/>
    </source>
</evidence>
<feature type="domain" description="Cadherin" evidence="19">
    <location>
        <begin position="3387"/>
        <end position="3493"/>
    </location>
</feature>
<dbReference type="Pfam" id="PF00028">
    <property type="entry name" value="Cadherin"/>
    <property type="match status" value="30"/>
</dbReference>
<evidence type="ECO:0000256" key="2">
    <source>
        <dbReference type="ARBA" id="ARBA00022475"/>
    </source>
</evidence>
<dbReference type="Pfam" id="PF02210">
    <property type="entry name" value="Laminin_G_2"/>
    <property type="match status" value="1"/>
</dbReference>
<dbReference type="PROSITE" id="PS01187">
    <property type="entry name" value="EGF_CA"/>
    <property type="match status" value="1"/>
</dbReference>
<dbReference type="InterPro" id="IPR020894">
    <property type="entry name" value="Cadherin_CS"/>
</dbReference>
<dbReference type="RefSeq" id="XP_034244902.1">
    <property type="nucleotide sequence ID" value="XM_034389011.1"/>
</dbReference>
<dbReference type="PROSITE" id="PS00010">
    <property type="entry name" value="ASX_HYDROXYL"/>
    <property type="match status" value="1"/>
</dbReference>
<feature type="domain" description="Cadherin" evidence="19">
    <location>
        <begin position="1046"/>
        <end position="1147"/>
    </location>
</feature>
<dbReference type="PRINTS" id="PR00205">
    <property type="entry name" value="CADHERIN"/>
</dbReference>
<feature type="domain" description="Cadherin" evidence="19">
    <location>
        <begin position="2761"/>
        <end position="2863"/>
    </location>
</feature>
<feature type="domain" description="Cadherin" evidence="19">
    <location>
        <begin position="353"/>
        <end position="460"/>
    </location>
</feature>
<dbReference type="CDD" id="cd00054">
    <property type="entry name" value="EGF_CA"/>
    <property type="match status" value="4"/>
</dbReference>
<feature type="domain" description="EGF-like" evidence="18">
    <location>
        <begin position="4433"/>
        <end position="4469"/>
    </location>
</feature>
<gene>
    <name evidence="21" type="primary">LOC117647304</name>
</gene>
<feature type="domain" description="Cadherin" evidence="19">
    <location>
        <begin position="2236"/>
        <end position="2340"/>
    </location>
</feature>
<feature type="disulfide bond" evidence="14">
    <location>
        <begin position="4459"/>
        <end position="4468"/>
    </location>
</feature>
<dbReference type="InterPro" id="IPR001791">
    <property type="entry name" value="Laminin_G"/>
</dbReference>
<evidence type="ECO:0000313" key="21">
    <source>
        <dbReference type="RefSeq" id="XP_034244902.1"/>
    </source>
</evidence>
<keyword evidence="7 13" id="KW-0106">Calcium</keyword>
<feature type="domain" description="Cadherin" evidence="19">
    <location>
        <begin position="1818"/>
        <end position="1922"/>
    </location>
</feature>
<keyword evidence="4 16" id="KW-0812">Transmembrane</keyword>
<keyword evidence="12" id="KW-0325">Glycoprotein</keyword>
<evidence type="ECO:0000256" key="7">
    <source>
        <dbReference type="ARBA" id="ARBA00022837"/>
    </source>
</evidence>
<dbReference type="FunFam" id="2.60.40.60:FF:000100">
    <property type="entry name" value="protocadherin Fat 2"/>
    <property type="match status" value="1"/>
</dbReference>
<feature type="domain" description="Cadherin" evidence="19">
    <location>
        <begin position="2021"/>
        <end position="2134"/>
    </location>
</feature>
<dbReference type="FunFam" id="2.60.40.60:FF:000037">
    <property type="entry name" value="FAT atypical cadherin 1"/>
    <property type="match status" value="1"/>
</dbReference>
<dbReference type="SUPFAM" id="SSF49313">
    <property type="entry name" value="Cadherin-like"/>
    <property type="match status" value="34"/>
</dbReference>
<dbReference type="FunFam" id="2.10.25.10:FF:000109">
    <property type="entry name" value="Notch homolog 4, [Drosophila]"/>
    <property type="match status" value="1"/>
</dbReference>
<feature type="compositionally biased region" description="Low complexity" evidence="15">
    <location>
        <begin position="32"/>
        <end position="42"/>
    </location>
</feature>
<dbReference type="PROSITE" id="PS01186">
    <property type="entry name" value="EGF_2"/>
    <property type="match status" value="1"/>
</dbReference>
<feature type="domain" description="Cadherin" evidence="19">
    <location>
        <begin position="1923"/>
        <end position="2020"/>
    </location>
</feature>
<feature type="disulfide bond" evidence="14">
    <location>
        <begin position="4345"/>
        <end position="4354"/>
    </location>
</feature>
<feature type="domain" description="Cadherin" evidence="19">
    <location>
        <begin position="1368"/>
        <end position="1472"/>
    </location>
</feature>
<dbReference type="FunFam" id="2.60.40.60:FF:000033">
    <property type="entry name" value="FAT atypical cadherin 1"/>
    <property type="match status" value="2"/>
</dbReference>
<feature type="domain" description="EGF-like" evidence="18">
    <location>
        <begin position="4357"/>
        <end position="4394"/>
    </location>
</feature>
<dbReference type="GO" id="GO:0005509">
    <property type="term" value="F:calcium ion binding"/>
    <property type="evidence" value="ECO:0007669"/>
    <property type="project" value="UniProtKB-UniRule"/>
</dbReference>
<dbReference type="Gene3D" id="2.10.25.10">
    <property type="entry name" value="Laminin"/>
    <property type="match status" value="5"/>
</dbReference>
<evidence type="ECO:0000256" key="11">
    <source>
        <dbReference type="ARBA" id="ARBA00023157"/>
    </source>
</evidence>
<feature type="region of interest" description="Disordered" evidence="15">
    <location>
        <begin position="1"/>
        <end position="217"/>
    </location>
</feature>
<feature type="domain" description="Cadherin" evidence="19">
    <location>
        <begin position="677"/>
        <end position="782"/>
    </location>
</feature>
<evidence type="ECO:0000256" key="1">
    <source>
        <dbReference type="ARBA" id="ARBA00004251"/>
    </source>
</evidence>
<dbReference type="Pfam" id="PF00008">
    <property type="entry name" value="EGF"/>
    <property type="match status" value="2"/>
</dbReference>
<feature type="domain" description="Cadherin" evidence="19">
    <location>
        <begin position="3599"/>
        <end position="3703"/>
    </location>
</feature>
<dbReference type="FunFam" id="2.60.40.60:FF:000020">
    <property type="entry name" value="Dachsous cadherin-related 1b"/>
    <property type="match status" value="4"/>
</dbReference>
<feature type="disulfide bond" evidence="14">
    <location>
        <begin position="4384"/>
        <end position="4393"/>
    </location>
</feature>
<comment type="caution">
    <text evidence="14">Lacks conserved residue(s) required for the propagation of feature annotation.</text>
</comment>
<dbReference type="GO" id="GO:0050839">
    <property type="term" value="F:cell adhesion molecule binding"/>
    <property type="evidence" value="ECO:0007669"/>
    <property type="project" value="UniProtKB-ARBA"/>
</dbReference>
<proteinExistence type="predicted"/>
<feature type="domain" description="Cadherin" evidence="19">
    <location>
        <begin position="941"/>
        <end position="1045"/>
    </location>
</feature>
<dbReference type="SMART" id="SM00282">
    <property type="entry name" value="LamG"/>
    <property type="match status" value="1"/>
</dbReference>
<dbReference type="GO" id="GO:0005886">
    <property type="term" value="C:plasma membrane"/>
    <property type="evidence" value="ECO:0007669"/>
    <property type="project" value="UniProtKB-SubCell"/>
</dbReference>
<dbReference type="PROSITE" id="PS00022">
    <property type="entry name" value="EGF_1"/>
    <property type="match status" value="5"/>
</dbReference>
<feature type="domain" description="Cadherin" evidence="19">
    <location>
        <begin position="3494"/>
        <end position="3598"/>
    </location>
</feature>
<dbReference type="FunCoup" id="A0A6P8ZBA5">
    <property type="interactions" value="338"/>
</dbReference>
<feature type="disulfide bond" evidence="14">
    <location>
        <begin position="4421"/>
        <end position="4430"/>
    </location>
</feature>
<dbReference type="FunFam" id="2.60.40.60:FF:000084">
    <property type="entry name" value="FAT atypical cadherin 3"/>
    <property type="match status" value="1"/>
</dbReference>
<dbReference type="FunFam" id="2.60.40.60:FF:000015">
    <property type="entry name" value="FAT atypical cadherin 1"/>
    <property type="match status" value="1"/>
</dbReference>
<dbReference type="Gene3D" id="2.60.40.60">
    <property type="entry name" value="Cadherins"/>
    <property type="match status" value="33"/>
</dbReference>
<feature type="domain" description="Cadherin" evidence="19">
    <location>
        <begin position="3179"/>
        <end position="3278"/>
    </location>
</feature>
<dbReference type="PANTHER" id="PTHR24026:SF126">
    <property type="entry name" value="PROTOCADHERIN FAT 4"/>
    <property type="match status" value="1"/>
</dbReference>
<evidence type="ECO:0000256" key="16">
    <source>
        <dbReference type="SAM" id="Phobius"/>
    </source>
</evidence>
<dbReference type="FunFam" id="2.60.40.60:FF:000059">
    <property type="entry name" value="FAT atypical cadherin 3"/>
    <property type="match status" value="1"/>
</dbReference>
<evidence type="ECO:0000256" key="9">
    <source>
        <dbReference type="ARBA" id="ARBA00022989"/>
    </source>
</evidence>
<dbReference type="GO" id="GO:0007424">
    <property type="term" value="P:open tracheal system development"/>
    <property type="evidence" value="ECO:0007669"/>
    <property type="project" value="UniProtKB-ARBA"/>
</dbReference>
<feature type="domain" description="Cadherin" evidence="19">
    <location>
        <begin position="219"/>
        <end position="352"/>
    </location>
</feature>
<evidence type="ECO:0000256" key="14">
    <source>
        <dbReference type="PROSITE-ProRule" id="PRU00076"/>
    </source>
</evidence>
<keyword evidence="3 14" id="KW-0245">EGF-like domain</keyword>